<evidence type="ECO:0000313" key="16">
    <source>
        <dbReference type="Proteomes" id="UP001347796"/>
    </source>
</evidence>
<dbReference type="GO" id="GO:0004383">
    <property type="term" value="F:guanylate cyclase activity"/>
    <property type="evidence" value="ECO:0007669"/>
    <property type="project" value="UniProtKB-EC"/>
</dbReference>
<dbReference type="GO" id="GO:0001653">
    <property type="term" value="F:peptide receptor activity"/>
    <property type="evidence" value="ECO:0007669"/>
    <property type="project" value="TreeGrafter"/>
</dbReference>
<feature type="domain" description="Guanylate cyclase" evidence="14">
    <location>
        <begin position="853"/>
        <end position="983"/>
    </location>
</feature>
<feature type="coiled-coil region" evidence="11">
    <location>
        <begin position="790"/>
        <end position="817"/>
    </location>
</feature>
<dbReference type="Gene3D" id="6.10.250.780">
    <property type="match status" value="1"/>
</dbReference>
<dbReference type="InterPro" id="IPR018297">
    <property type="entry name" value="A/G_cyclase_CS"/>
</dbReference>
<evidence type="ECO:0000256" key="7">
    <source>
        <dbReference type="ARBA" id="ARBA00023239"/>
    </source>
</evidence>
<dbReference type="InterPro" id="IPR001828">
    <property type="entry name" value="ANF_lig-bd_rcpt"/>
</dbReference>
<keyword evidence="4" id="KW-0547">Nucleotide-binding</keyword>
<keyword evidence="12" id="KW-0732">Signal</keyword>
<keyword evidence="16" id="KW-1185">Reference proteome</keyword>
<dbReference type="AlphaFoldDB" id="A0AAN8KIC4"/>
<evidence type="ECO:0000256" key="10">
    <source>
        <dbReference type="RuleBase" id="RU003431"/>
    </source>
</evidence>
<dbReference type="FunFam" id="3.30.70.1230:FF:000013">
    <property type="entry name" value="Guanylate cyclase"/>
    <property type="match status" value="1"/>
</dbReference>
<dbReference type="GO" id="GO:0005524">
    <property type="term" value="F:ATP binding"/>
    <property type="evidence" value="ECO:0007669"/>
    <property type="project" value="InterPro"/>
</dbReference>
<evidence type="ECO:0000256" key="1">
    <source>
        <dbReference type="ARBA" id="ARBA00004479"/>
    </source>
</evidence>
<dbReference type="SMART" id="SM00044">
    <property type="entry name" value="CYCc"/>
    <property type="match status" value="1"/>
</dbReference>
<dbReference type="GO" id="GO:0004016">
    <property type="term" value="F:adenylate cyclase activity"/>
    <property type="evidence" value="ECO:0007669"/>
    <property type="project" value="TreeGrafter"/>
</dbReference>
<reference evidence="15 16" key="1">
    <citation type="submission" date="2024-01" db="EMBL/GenBank/DDBJ databases">
        <title>The genome of the rayed Mediterranean limpet Patella caerulea (Linnaeus, 1758).</title>
        <authorList>
            <person name="Anh-Thu Weber A."/>
            <person name="Halstead-Nussloch G."/>
        </authorList>
    </citation>
    <scope>NUCLEOTIDE SEQUENCE [LARGE SCALE GENOMIC DNA]</scope>
    <source>
        <strain evidence="15">AATW-2023a</strain>
        <tissue evidence="15">Whole specimen</tissue>
    </source>
</reference>
<protein>
    <recommendedName>
        <fullName evidence="2 10">Guanylate cyclase</fullName>
        <ecNumber evidence="2 10">4.6.1.2</ecNumber>
    </recommendedName>
</protein>
<dbReference type="Pfam" id="PF07714">
    <property type="entry name" value="PK_Tyr_Ser-Thr"/>
    <property type="match status" value="1"/>
</dbReference>
<keyword evidence="11" id="KW-0175">Coiled coil</keyword>
<dbReference type="SUPFAM" id="SSF55073">
    <property type="entry name" value="Nucleotide cyclase"/>
    <property type="match status" value="1"/>
</dbReference>
<gene>
    <name evidence="15" type="ORF">SNE40_004178</name>
</gene>
<dbReference type="GO" id="GO:0004672">
    <property type="term" value="F:protein kinase activity"/>
    <property type="evidence" value="ECO:0007669"/>
    <property type="project" value="InterPro"/>
</dbReference>
<evidence type="ECO:0000256" key="2">
    <source>
        <dbReference type="ARBA" id="ARBA00012202"/>
    </source>
</evidence>
<organism evidence="15 16">
    <name type="scientific">Patella caerulea</name>
    <name type="common">Rayed Mediterranean limpet</name>
    <dbReference type="NCBI Taxonomy" id="87958"/>
    <lineage>
        <taxon>Eukaryota</taxon>
        <taxon>Metazoa</taxon>
        <taxon>Spiralia</taxon>
        <taxon>Lophotrochozoa</taxon>
        <taxon>Mollusca</taxon>
        <taxon>Gastropoda</taxon>
        <taxon>Patellogastropoda</taxon>
        <taxon>Patelloidea</taxon>
        <taxon>Patellidae</taxon>
        <taxon>Patella</taxon>
    </lineage>
</organism>
<dbReference type="Pfam" id="PF00211">
    <property type="entry name" value="Guanylate_cyc"/>
    <property type="match status" value="1"/>
</dbReference>
<feature type="domain" description="Protein kinase" evidence="13">
    <location>
        <begin position="509"/>
        <end position="780"/>
    </location>
</feature>
<dbReference type="EC" id="4.6.1.2" evidence="2 10"/>
<evidence type="ECO:0000256" key="4">
    <source>
        <dbReference type="ARBA" id="ARBA00022741"/>
    </source>
</evidence>
<keyword evidence="8 10" id="KW-0141">cGMP biosynthesis</keyword>
<evidence type="ECO:0000259" key="13">
    <source>
        <dbReference type="PROSITE" id="PS50011"/>
    </source>
</evidence>
<dbReference type="SUPFAM" id="SSF53822">
    <property type="entry name" value="Periplasmic binding protein-like I"/>
    <property type="match status" value="1"/>
</dbReference>
<dbReference type="Pfam" id="PF01094">
    <property type="entry name" value="ANF_receptor"/>
    <property type="match status" value="1"/>
</dbReference>
<dbReference type="PANTHER" id="PTHR11920">
    <property type="entry name" value="GUANYLYL CYCLASE"/>
    <property type="match status" value="1"/>
</dbReference>
<dbReference type="PANTHER" id="PTHR11920:SF499">
    <property type="entry name" value="GUANYLATE CYCLASE DOMAIN-CONTAINING PROTEIN"/>
    <property type="match status" value="1"/>
</dbReference>
<keyword evidence="5" id="KW-1133">Transmembrane helix</keyword>
<evidence type="ECO:0000256" key="12">
    <source>
        <dbReference type="SAM" id="SignalP"/>
    </source>
</evidence>
<proteinExistence type="inferred from homology"/>
<dbReference type="PROSITE" id="PS50011">
    <property type="entry name" value="PROTEIN_KINASE_DOM"/>
    <property type="match status" value="1"/>
</dbReference>
<dbReference type="InterPro" id="IPR000719">
    <property type="entry name" value="Prot_kinase_dom"/>
</dbReference>
<dbReference type="GO" id="GO:0007168">
    <property type="term" value="P:receptor guanylyl cyclase signaling pathway"/>
    <property type="evidence" value="ECO:0007669"/>
    <property type="project" value="TreeGrafter"/>
</dbReference>
<evidence type="ECO:0000256" key="6">
    <source>
        <dbReference type="ARBA" id="ARBA00023136"/>
    </source>
</evidence>
<dbReference type="Gene3D" id="3.40.50.2300">
    <property type="match status" value="2"/>
</dbReference>
<accession>A0AAN8KIC4</accession>
<feature type="signal peptide" evidence="12">
    <location>
        <begin position="1"/>
        <end position="24"/>
    </location>
</feature>
<evidence type="ECO:0000256" key="11">
    <source>
        <dbReference type="SAM" id="Coils"/>
    </source>
</evidence>
<dbReference type="SUPFAM" id="SSF56112">
    <property type="entry name" value="Protein kinase-like (PK-like)"/>
    <property type="match status" value="1"/>
</dbReference>
<evidence type="ECO:0000256" key="5">
    <source>
        <dbReference type="ARBA" id="ARBA00022989"/>
    </source>
</evidence>
<evidence type="ECO:0000313" key="15">
    <source>
        <dbReference type="EMBL" id="KAK6192759.1"/>
    </source>
</evidence>
<dbReference type="InterPro" id="IPR028082">
    <property type="entry name" value="Peripla_BP_I"/>
</dbReference>
<keyword evidence="3" id="KW-0812">Transmembrane</keyword>
<dbReference type="Proteomes" id="UP001347796">
    <property type="component" value="Unassembled WGS sequence"/>
</dbReference>
<dbReference type="CDD" id="cd07302">
    <property type="entry name" value="CHD"/>
    <property type="match status" value="1"/>
</dbReference>
<dbReference type="GO" id="GO:0005886">
    <property type="term" value="C:plasma membrane"/>
    <property type="evidence" value="ECO:0007669"/>
    <property type="project" value="TreeGrafter"/>
</dbReference>
<dbReference type="InterPro" id="IPR001245">
    <property type="entry name" value="Ser-Thr/Tyr_kinase_cat_dom"/>
</dbReference>
<comment type="subcellular location">
    <subcellularLocation>
        <location evidence="1">Membrane</location>
        <topology evidence="1">Single-pass type I membrane protein</topology>
    </subcellularLocation>
</comment>
<comment type="caution">
    <text evidence="15">The sequence shown here is derived from an EMBL/GenBank/DDBJ whole genome shotgun (WGS) entry which is preliminary data.</text>
</comment>
<dbReference type="InterPro" id="IPR029787">
    <property type="entry name" value="Nucleotide_cyclase"/>
</dbReference>
<dbReference type="InterPro" id="IPR011009">
    <property type="entry name" value="Kinase-like_dom_sf"/>
</dbReference>
<evidence type="ECO:0000259" key="14">
    <source>
        <dbReference type="PROSITE" id="PS50125"/>
    </source>
</evidence>
<dbReference type="InterPro" id="IPR050401">
    <property type="entry name" value="Cyclic_nucleotide_synthase"/>
</dbReference>
<dbReference type="Gene3D" id="3.30.70.1230">
    <property type="entry name" value="Nucleotide cyclase"/>
    <property type="match status" value="1"/>
</dbReference>
<dbReference type="EMBL" id="JAZGQO010000002">
    <property type="protein sequence ID" value="KAK6192759.1"/>
    <property type="molecule type" value="Genomic_DNA"/>
</dbReference>
<dbReference type="PROSITE" id="PS00452">
    <property type="entry name" value="GUANYLATE_CYCLASE_1"/>
    <property type="match status" value="1"/>
</dbReference>
<evidence type="ECO:0000256" key="3">
    <source>
        <dbReference type="ARBA" id="ARBA00022692"/>
    </source>
</evidence>
<dbReference type="PROSITE" id="PS50125">
    <property type="entry name" value="GUANYLATE_CYCLASE_2"/>
    <property type="match status" value="1"/>
</dbReference>
<evidence type="ECO:0000256" key="9">
    <source>
        <dbReference type="RuleBase" id="RU000405"/>
    </source>
</evidence>
<keyword evidence="6" id="KW-0472">Membrane</keyword>
<comment type="catalytic activity">
    <reaction evidence="10">
        <text>GTP = 3',5'-cyclic GMP + diphosphate</text>
        <dbReference type="Rhea" id="RHEA:13665"/>
        <dbReference type="ChEBI" id="CHEBI:33019"/>
        <dbReference type="ChEBI" id="CHEBI:37565"/>
        <dbReference type="ChEBI" id="CHEBI:57746"/>
        <dbReference type="EC" id="4.6.1.2"/>
    </reaction>
</comment>
<comment type="similarity">
    <text evidence="9">Belongs to the adenylyl cyclase class-4/guanylyl cyclase family.</text>
</comment>
<dbReference type="Gene3D" id="1.10.510.10">
    <property type="entry name" value="Transferase(Phosphotransferase) domain 1"/>
    <property type="match status" value="1"/>
</dbReference>
<dbReference type="InterPro" id="IPR001054">
    <property type="entry name" value="A/G_cyclase"/>
</dbReference>
<feature type="chain" id="PRO_5042874015" description="Guanylate cyclase" evidence="12">
    <location>
        <begin position="25"/>
        <end position="1156"/>
    </location>
</feature>
<name>A0AAN8KIC4_PATCE</name>
<evidence type="ECO:0000256" key="8">
    <source>
        <dbReference type="ARBA" id="ARBA00023293"/>
    </source>
</evidence>
<dbReference type="GO" id="GO:0035556">
    <property type="term" value="P:intracellular signal transduction"/>
    <property type="evidence" value="ECO:0007669"/>
    <property type="project" value="InterPro"/>
</dbReference>
<sequence length="1156" mass="130214">MLPHEMPKITILLFVVFNISPTTASTVLKNLNVGLLVPRNSTTTEGYSVEETVYLAGNRSLRYLPSGYNISYVWACTICDKQEITVSAIKQLQNRDVDVLISPYKEDDSHVVVLVASFWNVTVLSWTPMHKEVYEQSGTSGLISIATSYTDLLKAVKHVLDQFHWNKLAVIIEDGYGQELAGHLNYYSWTFSQAPTQHVVNMSSPSNLTQTLRISSKEATAIFFCVSKESLYRFFSAAENLGLTSGDHVFLFGSVAFSLQDILRGDDVDESFIRSLPAIIQIIGHRVSGESFQEFTEHVGIKNHSKEIRSNLQHIQINGPWLPFLHDAILLWLKASGDKLKRTTDGLTSNDLMKFVHTKSFNADSDFLTGPAEYDDSGVRQPCFSIIHHQNNEHQVIGMVTEGYNYISDVMDWPSGTMPVDCCTTESNIGVIIGSVIGTLSTVAVIIFMVLLYKKCHHKKETVNRLWGRNGPELKLRRDKVTKISPATTTATSNNTQNNLPKRRRLVRMETVATLGFGSNVSLDKTRYFTTVGQFKGSIVAVKQLQGRSIRLTNTTIDDLNIIMELRHDNLNQFVGARLDSDTGYILYKYCAKGSLRDVLENDDIKLDWVFKMSFAIDISKGMEYIHKCPLKSHGNLKSSNCVIDSRWVVKITDFGALTGKTDKTDTQDEQAYSKRLLWTAPELLRMNKIPKKGSQKGDVYSFSIILQEILLRCLPYYYNTLPYTDIIEKVKETTEPLYRPVIPSDCRPDDSAVNLMKGCWNEDPALRPDFRLIRKHLIDLNGGRKTNIMDNMIQLLEAYSNNLEDLVAERTDELAQEKLKTERLLCQMLPPAVAEQLKLGRPVIPETFDEVSIFFSDIVGFTHLASISEPLQVVDLLNDLYTTFDGIIATHDVYKVETIGDAYMCVSGVPNRNGKRHSGEIANMALDLISAVHNFRIRHLPEERLLLRVGLHTGSCAAGVVGQIMPRYCLFGDTVNMASRMESMGRALHIHMSNDMNEALTDLNEGFLTVQRGNVQVKGKGIQKTFWLVGKKSYHKALPEAMLRFHQKTCDDGLRTRSPSVKSLGISDKYEDSMYSGLLRKPSITTNNSSISLNSIDYRSDIVNNDLLSVDEPFRFECSYDKRHSTSSFISLDTEDDDDAFKKIIVPRIDVTELP</sequence>
<keyword evidence="7 9" id="KW-0456">Lyase</keyword>